<dbReference type="InterPro" id="IPR036291">
    <property type="entry name" value="NAD(P)-bd_dom_sf"/>
</dbReference>
<dbReference type="RefSeq" id="WP_067881952.1">
    <property type="nucleotide sequence ID" value="NZ_JAAXOP010000007.1"/>
</dbReference>
<dbReference type="Proteomes" id="UP000565711">
    <property type="component" value="Unassembled WGS sequence"/>
</dbReference>
<accession>A0A846Y0C6</accession>
<comment type="caution">
    <text evidence="3">The sequence shown here is derived from an EMBL/GenBank/DDBJ whole genome shotgun (WGS) entry which is preliminary data.</text>
</comment>
<evidence type="ECO:0000256" key="1">
    <source>
        <dbReference type="ARBA" id="ARBA00007637"/>
    </source>
</evidence>
<dbReference type="Gene3D" id="3.40.50.720">
    <property type="entry name" value="NAD(P)-binding Rossmann-like Domain"/>
    <property type="match status" value="1"/>
</dbReference>
<evidence type="ECO:0000313" key="4">
    <source>
        <dbReference type="Proteomes" id="UP000565711"/>
    </source>
</evidence>
<gene>
    <name evidence="3" type="ORF">HGA08_14645</name>
</gene>
<name>A0A846Y0C6_9NOCA</name>
<dbReference type="Gene3D" id="3.90.25.10">
    <property type="entry name" value="UDP-galactose 4-epimerase, domain 1"/>
    <property type="match status" value="1"/>
</dbReference>
<keyword evidence="4" id="KW-1185">Reference proteome</keyword>
<feature type="domain" description="NAD-dependent epimerase/dehydratase" evidence="2">
    <location>
        <begin position="4"/>
        <end position="290"/>
    </location>
</feature>
<dbReference type="InterPro" id="IPR001509">
    <property type="entry name" value="Epimerase_deHydtase"/>
</dbReference>
<sequence>MRTLIFGGDGFCGWPSALHLSAHGHEVTIVDSLVRRRIDTELGVQSLTPITSLSERLQAWHAVTGNEIVWHSFDLANDYAQLTELLASLHPDAIVHFAEQRSAPYSMKSPAHKRYTVDNNLNATHNLLAAVVEVGSDAHIVHLGSMGVYGYESVPVDLPEGYLTVSYPDRTGHSQTREILYPTQPGSVYHLTKSMDQLLFQFYARNDGVRITDLHQGIVWGTQTEETALDLRLINRFDYDGDYGTVLNRFLMEAAIGYPLTVYGTGGQTRAFINIRDTVHCIRLAAESGSHVDGRVRVMNQMTETHRVVDLARLVADITGAQVQLLADPREEAEENELQVCNDHLLGLGLEPTRLASGLLQESADIARRFAHRVDMTRIPCRSYWTRERESAAAEHAYG</sequence>
<comment type="similarity">
    <text evidence="1">Belongs to the NAD(P)-dependent epimerase/dehydratase family.</text>
</comment>
<evidence type="ECO:0000313" key="3">
    <source>
        <dbReference type="EMBL" id="NKY51460.1"/>
    </source>
</evidence>
<organism evidence="3 4">
    <name type="scientific">Nocardia vermiculata</name>
    <dbReference type="NCBI Taxonomy" id="257274"/>
    <lineage>
        <taxon>Bacteria</taxon>
        <taxon>Bacillati</taxon>
        <taxon>Actinomycetota</taxon>
        <taxon>Actinomycetes</taxon>
        <taxon>Mycobacteriales</taxon>
        <taxon>Nocardiaceae</taxon>
        <taxon>Nocardia</taxon>
    </lineage>
</organism>
<dbReference type="PANTHER" id="PTHR43000">
    <property type="entry name" value="DTDP-D-GLUCOSE 4,6-DEHYDRATASE-RELATED"/>
    <property type="match status" value="1"/>
</dbReference>
<dbReference type="EMBL" id="JAAXOP010000007">
    <property type="protein sequence ID" value="NKY51460.1"/>
    <property type="molecule type" value="Genomic_DNA"/>
</dbReference>
<dbReference type="SUPFAM" id="SSF51735">
    <property type="entry name" value="NAD(P)-binding Rossmann-fold domains"/>
    <property type="match status" value="1"/>
</dbReference>
<reference evidence="3 4" key="1">
    <citation type="submission" date="2020-04" db="EMBL/GenBank/DDBJ databases">
        <title>MicrobeNet Type strains.</title>
        <authorList>
            <person name="Nicholson A.C."/>
        </authorList>
    </citation>
    <scope>NUCLEOTIDE SEQUENCE [LARGE SCALE GENOMIC DNA]</scope>
    <source>
        <strain evidence="3 4">JCM 12354</strain>
    </source>
</reference>
<proteinExistence type="inferred from homology"/>
<dbReference type="Pfam" id="PF01370">
    <property type="entry name" value="Epimerase"/>
    <property type="match status" value="1"/>
</dbReference>
<dbReference type="AlphaFoldDB" id="A0A846Y0C6"/>
<protein>
    <submittedName>
        <fullName evidence="3">NAD-dependent epimerase/dehydratase family protein</fullName>
    </submittedName>
</protein>
<evidence type="ECO:0000259" key="2">
    <source>
        <dbReference type="Pfam" id="PF01370"/>
    </source>
</evidence>